<dbReference type="OrthoDB" id="8457242at2"/>
<keyword evidence="3" id="KW-1185">Reference proteome</keyword>
<evidence type="ECO:0000313" key="3">
    <source>
        <dbReference type="Proteomes" id="UP000321362"/>
    </source>
</evidence>
<dbReference type="PROSITE" id="PS51257">
    <property type="entry name" value="PROKAR_LIPOPROTEIN"/>
    <property type="match status" value="1"/>
</dbReference>
<evidence type="ECO:0008006" key="4">
    <source>
        <dbReference type="Google" id="ProtNLM"/>
    </source>
</evidence>
<evidence type="ECO:0000256" key="1">
    <source>
        <dbReference type="SAM" id="SignalP"/>
    </source>
</evidence>
<evidence type="ECO:0000313" key="2">
    <source>
        <dbReference type="EMBL" id="QEC74986.1"/>
    </source>
</evidence>
<keyword evidence="1" id="KW-0732">Signal</keyword>
<feature type="chain" id="PRO_5022744374" description="Collagen-like protein" evidence="1">
    <location>
        <begin position="22"/>
        <end position="307"/>
    </location>
</feature>
<accession>A0A5B8VX55</accession>
<feature type="signal peptide" evidence="1">
    <location>
        <begin position="1"/>
        <end position="21"/>
    </location>
</feature>
<dbReference type="KEGG" id="mgk:FSB76_03115"/>
<gene>
    <name evidence="2" type="ORF">FSB76_03115</name>
</gene>
<protein>
    <recommendedName>
        <fullName evidence="4">Collagen-like protein</fullName>
    </recommendedName>
</protein>
<sequence>MKKVYLLQLLAVVVLAITSCGKDGAVGPAGPAGTQGATGAAGAVGATGADGTKIYSGTTAPSATLGINGDFYINIATSGFYGPKTAAGWGSPFSLKGATGATGAAGAAGADGSTIKSGNVAPGAAVGADGDYYLNTATYLFYGPKIGGTWPAPINLKGPKGDPGTANVIYSDWFTPSSYVKTTIFGSSTFTYNVVEPKITQDILDKGVVVVYAKLNGYNPVIWPTDQVSPLPVVINYLSGTTPEIDIWSGLYTLGNVQISMKNNNNVYGSISNAHSYRYVIIPGGVHIAAVKLKNYNELKAALHIQD</sequence>
<dbReference type="RefSeq" id="WP_147052141.1">
    <property type="nucleotide sequence ID" value="NZ_CP042437.1"/>
</dbReference>
<dbReference type="AlphaFoldDB" id="A0A5B8VX55"/>
<reference evidence="2 3" key="1">
    <citation type="journal article" date="2013" name="J. Microbiol.">
        <title>Mucilaginibacter ginsenosidivorax sp. nov., with ginsenoside converting activity isolated from sediment.</title>
        <authorList>
            <person name="Kim J.K."/>
            <person name="Choi T.E."/>
            <person name="Liu Q.M."/>
            <person name="Park H.Y."/>
            <person name="Yi T.H."/>
            <person name="Yoon M.H."/>
            <person name="Kim S.C."/>
            <person name="Im W.T."/>
        </authorList>
    </citation>
    <scope>NUCLEOTIDE SEQUENCE [LARGE SCALE GENOMIC DNA]</scope>
    <source>
        <strain evidence="2 3">KHI28</strain>
    </source>
</reference>
<organism evidence="2 3">
    <name type="scientific">Mucilaginibacter ginsenosidivorax</name>
    <dbReference type="NCBI Taxonomy" id="862126"/>
    <lineage>
        <taxon>Bacteria</taxon>
        <taxon>Pseudomonadati</taxon>
        <taxon>Bacteroidota</taxon>
        <taxon>Sphingobacteriia</taxon>
        <taxon>Sphingobacteriales</taxon>
        <taxon>Sphingobacteriaceae</taxon>
        <taxon>Mucilaginibacter</taxon>
    </lineage>
</organism>
<dbReference type="Proteomes" id="UP000321362">
    <property type="component" value="Chromosome"/>
</dbReference>
<name>A0A5B8VX55_9SPHI</name>
<dbReference type="EMBL" id="CP042437">
    <property type="protein sequence ID" value="QEC74986.1"/>
    <property type="molecule type" value="Genomic_DNA"/>
</dbReference>
<proteinExistence type="predicted"/>